<dbReference type="FunCoup" id="A0A067MD91">
    <property type="interactions" value="764"/>
</dbReference>
<accession>A0A067MD91</accession>
<keyword evidence="12" id="KW-1185">Reference proteome</keyword>
<dbReference type="InterPro" id="IPR010678">
    <property type="entry name" value="UTP25"/>
</dbReference>
<evidence type="ECO:0000256" key="5">
    <source>
        <dbReference type="ARBA" id="ARBA00023242"/>
    </source>
</evidence>
<evidence type="ECO:0000313" key="11">
    <source>
        <dbReference type="EMBL" id="KDQ09561.1"/>
    </source>
</evidence>
<keyword evidence="7" id="KW-0698">rRNA processing</keyword>
<feature type="domain" description="UTP25 C-terminal" evidence="9">
    <location>
        <begin position="489"/>
        <end position="662"/>
    </location>
</feature>
<comment type="subunit">
    <text evidence="7">Component of the ribosomal small subunit (SSU) processome composed of at least 40 protein subunits and snoRNA U3.</text>
</comment>
<sequence>MLTKDEDNSTVTKLLTLLNVSAVKSNKRRRFSKPESGAVDGTGAAAEEPKRVKLNKKRVVTLPSEDKQENGESERVKDVDVQMKDDVPQGEDEEDVDSGDESTPGGAVDPHARHFGVDPVGLSASTREAAQQGSWKKSGTSSLDGLGSVLEYVPDVDGTSQGEKYKEEDVLLPKIHDALKSRRSSLSPGIRTIQSTLLQCLSTSRDLYLTRVRLGQHSTIRDITSLYILNHILKIRRTVLKNNARLASSTASANPPDDVQDQGFTRPSVLVLLPFRNSAKAFLEAFCSHFTSSVNQSSTKSQESQIHHYARFVSQYSLPEGAIDKLATAEPGTYPPDHVQTFSGNIDDSFRIGVKVTKKSVRLFEGFYGADMIVASPLGLRMIIEKEKNADFLSSIEIVVVDQMDALAMQNWDHVQFIFSQLNQLPKESHGADFSRIKPWYLDGYASHIRQSIFLTSYEIPETRALFNSLKNVAGKIRTAPRWEGVKVPEGIKQEFVKFDCSNAREEVDKRFDYFTKQFFPAILKSAVQSSSAILFIPSYFDFVRVQNWMRTAEVSFVVISEYSSNQEISRARQAFFAGTKSFLLITERFYFFRRYRLRGVQNIFFYAPPDHAQFYTELLSFPFLDSSVDPTDVTVKVLHSRYDFMKLERIVGSKNVGALIRD</sequence>
<protein>
    <recommendedName>
        <fullName evidence="4 7">U3 small nucleolar RNA-associated protein 25</fullName>
        <shortName evidence="7">U3 snoRNA-associated protein 25</shortName>
    </recommendedName>
</protein>
<keyword evidence="5 7" id="KW-0539">Nucleus</keyword>
<dbReference type="GO" id="GO:0034511">
    <property type="term" value="F:U3 snoRNA binding"/>
    <property type="evidence" value="ECO:0007669"/>
    <property type="project" value="InterPro"/>
</dbReference>
<name>A0A067MD91_BOTB1</name>
<evidence type="ECO:0000256" key="2">
    <source>
        <dbReference type="ARBA" id="ARBA00004604"/>
    </source>
</evidence>
<evidence type="ECO:0000256" key="8">
    <source>
        <dbReference type="SAM" id="MobiDB-lite"/>
    </source>
</evidence>
<evidence type="ECO:0000256" key="1">
    <source>
        <dbReference type="ARBA" id="ARBA00002883"/>
    </source>
</evidence>
<dbReference type="InParanoid" id="A0A067MD91"/>
<comment type="subcellular location">
    <subcellularLocation>
        <location evidence="2 7">Nucleus</location>
        <location evidence="2 7">Nucleolus</location>
    </subcellularLocation>
</comment>
<keyword evidence="6 7" id="KW-0687">Ribonucleoprotein</keyword>
<dbReference type="Pfam" id="PF06862">
    <property type="entry name" value="Utp25_C"/>
    <property type="match status" value="1"/>
</dbReference>
<dbReference type="PANTHER" id="PTHR12933">
    <property type="entry name" value="ORF PROTEIN-RELATED"/>
    <property type="match status" value="1"/>
</dbReference>
<dbReference type="InterPro" id="IPR053939">
    <property type="entry name" value="UTP25_C"/>
</dbReference>
<dbReference type="Proteomes" id="UP000027195">
    <property type="component" value="Unassembled WGS sequence"/>
</dbReference>
<organism evidence="11 12">
    <name type="scientific">Botryobasidium botryosum (strain FD-172 SS1)</name>
    <dbReference type="NCBI Taxonomy" id="930990"/>
    <lineage>
        <taxon>Eukaryota</taxon>
        <taxon>Fungi</taxon>
        <taxon>Dikarya</taxon>
        <taxon>Basidiomycota</taxon>
        <taxon>Agaricomycotina</taxon>
        <taxon>Agaricomycetes</taxon>
        <taxon>Cantharellales</taxon>
        <taxon>Botryobasidiaceae</taxon>
        <taxon>Botryobasidium</taxon>
    </lineage>
</organism>
<evidence type="ECO:0000256" key="4">
    <source>
        <dbReference type="ARBA" id="ARBA00015422"/>
    </source>
</evidence>
<dbReference type="STRING" id="930990.A0A067MD91"/>
<feature type="domain" description="UTP25 NTP hydrolase-like" evidence="10">
    <location>
        <begin position="205"/>
        <end position="477"/>
    </location>
</feature>
<dbReference type="AlphaFoldDB" id="A0A067MD91"/>
<dbReference type="OrthoDB" id="10264378at2759"/>
<comment type="similarity">
    <text evidence="3 7">Belongs to the UTP25 family.</text>
</comment>
<dbReference type="GO" id="GO:0000462">
    <property type="term" value="P:maturation of SSU-rRNA from tricistronic rRNA transcript (SSU-rRNA, 5.8S rRNA, LSU-rRNA)"/>
    <property type="evidence" value="ECO:0007669"/>
    <property type="project" value="TreeGrafter"/>
</dbReference>
<feature type="compositionally biased region" description="Acidic residues" evidence="8">
    <location>
        <begin position="88"/>
        <end position="100"/>
    </location>
</feature>
<dbReference type="Pfam" id="PF22916">
    <property type="entry name" value="UTP25_NTPase-like"/>
    <property type="match status" value="1"/>
</dbReference>
<evidence type="ECO:0000256" key="6">
    <source>
        <dbReference type="ARBA" id="ARBA00023274"/>
    </source>
</evidence>
<feature type="region of interest" description="Disordered" evidence="8">
    <location>
        <begin position="24"/>
        <end position="119"/>
    </location>
</feature>
<gene>
    <name evidence="11" type="ORF">BOTBODRAFT_36967</name>
</gene>
<keyword evidence="7" id="KW-0690">Ribosome biogenesis</keyword>
<dbReference type="PANTHER" id="PTHR12933:SF0">
    <property type="entry name" value="U3 SMALL NUCLEOLAR RNA-ASSOCIATED PROTEIN 25 HOMOLOG"/>
    <property type="match status" value="1"/>
</dbReference>
<dbReference type="HOGENOM" id="CLU_018705_3_0_1"/>
<dbReference type="Gene3D" id="3.40.50.300">
    <property type="entry name" value="P-loop containing nucleotide triphosphate hydrolases"/>
    <property type="match status" value="1"/>
</dbReference>
<dbReference type="InterPro" id="IPR027417">
    <property type="entry name" value="P-loop_NTPase"/>
</dbReference>
<dbReference type="EMBL" id="KL198077">
    <property type="protein sequence ID" value="KDQ09561.1"/>
    <property type="molecule type" value="Genomic_DNA"/>
</dbReference>
<evidence type="ECO:0000259" key="10">
    <source>
        <dbReference type="Pfam" id="PF22916"/>
    </source>
</evidence>
<evidence type="ECO:0000256" key="7">
    <source>
        <dbReference type="RuleBase" id="RU365070"/>
    </source>
</evidence>
<evidence type="ECO:0000259" key="9">
    <source>
        <dbReference type="Pfam" id="PF06862"/>
    </source>
</evidence>
<proteinExistence type="inferred from homology"/>
<dbReference type="GO" id="GO:0019843">
    <property type="term" value="F:rRNA binding"/>
    <property type="evidence" value="ECO:0007669"/>
    <property type="project" value="TreeGrafter"/>
</dbReference>
<dbReference type="InterPro" id="IPR053940">
    <property type="entry name" value="UTP25_NTPase-like"/>
</dbReference>
<evidence type="ECO:0000313" key="12">
    <source>
        <dbReference type="Proteomes" id="UP000027195"/>
    </source>
</evidence>
<comment type="function">
    <text evidence="1 7">DEAD-box RNA helicase-like protein required for pre-18S rRNA processing, specifically at sites A0, A1, and A2.</text>
</comment>
<feature type="compositionally biased region" description="Basic and acidic residues" evidence="8">
    <location>
        <begin position="64"/>
        <end position="87"/>
    </location>
</feature>
<evidence type="ECO:0000256" key="3">
    <source>
        <dbReference type="ARBA" id="ARBA00009223"/>
    </source>
</evidence>
<reference evidence="12" key="1">
    <citation type="journal article" date="2014" name="Proc. Natl. Acad. Sci. U.S.A.">
        <title>Extensive sampling of basidiomycete genomes demonstrates inadequacy of the white-rot/brown-rot paradigm for wood decay fungi.</title>
        <authorList>
            <person name="Riley R."/>
            <person name="Salamov A.A."/>
            <person name="Brown D.W."/>
            <person name="Nagy L.G."/>
            <person name="Floudas D."/>
            <person name="Held B.W."/>
            <person name="Levasseur A."/>
            <person name="Lombard V."/>
            <person name="Morin E."/>
            <person name="Otillar R."/>
            <person name="Lindquist E.A."/>
            <person name="Sun H."/>
            <person name="LaButti K.M."/>
            <person name="Schmutz J."/>
            <person name="Jabbour D."/>
            <person name="Luo H."/>
            <person name="Baker S.E."/>
            <person name="Pisabarro A.G."/>
            <person name="Walton J.D."/>
            <person name="Blanchette R.A."/>
            <person name="Henrissat B."/>
            <person name="Martin F."/>
            <person name="Cullen D."/>
            <person name="Hibbett D.S."/>
            <person name="Grigoriev I.V."/>
        </authorList>
    </citation>
    <scope>NUCLEOTIDE SEQUENCE [LARGE SCALE GENOMIC DNA]</scope>
    <source>
        <strain evidence="12">FD-172 SS1</strain>
    </source>
</reference>
<dbReference type="GO" id="GO:0032040">
    <property type="term" value="C:small-subunit processome"/>
    <property type="evidence" value="ECO:0007669"/>
    <property type="project" value="TreeGrafter"/>
</dbReference>